<dbReference type="EMBL" id="JAFEMO010000008">
    <property type="protein sequence ID" value="KAH7565751.1"/>
    <property type="molecule type" value="Genomic_DNA"/>
</dbReference>
<name>A0ABQ8HN25_9ROSI</name>
<keyword evidence="2" id="KW-1185">Reference proteome</keyword>
<protein>
    <submittedName>
        <fullName evidence="1">Uncharacterized protein</fullName>
    </submittedName>
</protein>
<accession>A0ABQ8HN25</accession>
<organism evidence="1 2">
    <name type="scientific">Xanthoceras sorbifolium</name>
    <dbReference type="NCBI Taxonomy" id="99658"/>
    <lineage>
        <taxon>Eukaryota</taxon>
        <taxon>Viridiplantae</taxon>
        <taxon>Streptophyta</taxon>
        <taxon>Embryophyta</taxon>
        <taxon>Tracheophyta</taxon>
        <taxon>Spermatophyta</taxon>
        <taxon>Magnoliopsida</taxon>
        <taxon>eudicotyledons</taxon>
        <taxon>Gunneridae</taxon>
        <taxon>Pentapetalae</taxon>
        <taxon>rosids</taxon>
        <taxon>malvids</taxon>
        <taxon>Sapindales</taxon>
        <taxon>Sapindaceae</taxon>
        <taxon>Xanthoceroideae</taxon>
        <taxon>Xanthoceras</taxon>
    </lineage>
</organism>
<gene>
    <name evidence="1" type="ORF">JRO89_XS08G0011100</name>
</gene>
<evidence type="ECO:0000313" key="1">
    <source>
        <dbReference type="EMBL" id="KAH7565751.1"/>
    </source>
</evidence>
<evidence type="ECO:0000313" key="2">
    <source>
        <dbReference type="Proteomes" id="UP000827721"/>
    </source>
</evidence>
<sequence length="185" mass="19949">MATSPCSDCPGTQFLPTNYSSVQSQPVIADQMTFDTPMQQLGGLIGSSSTGNMVHGGAPIWIQNYQTPQTCTCSYYWNNLSSQNMVAPTSQFQANPNEVYQYSNVNDLILPSSSNLGINTINNYESHRPQFTNSIATAASSAASVAATFNDNGTGPSQEDDPLGLLDDFQWAEGLNFDELPSLLE</sequence>
<reference evidence="1 2" key="1">
    <citation type="submission" date="2021-02" db="EMBL/GenBank/DDBJ databases">
        <title>Plant Genome Project.</title>
        <authorList>
            <person name="Zhang R.-G."/>
        </authorList>
    </citation>
    <scope>NUCLEOTIDE SEQUENCE [LARGE SCALE GENOMIC DNA]</scope>
    <source>
        <tissue evidence="1">Leaves</tissue>
    </source>
</reference>
<dbReference type="Proteomes" id="UP000827721">
    <property type="component" value="Unassembled WGS sequence"/>
</dbReference>
<comment type="caution">
    <text evidence="1">The sequence shown here is derived from an EMBL/GenBank/DDBJ whole genome shotgun (WGS) entry which is preliminary data.</text>
</comment>
<proteinExistence type="predicted"/>